<name>A0A4U9UQS1_9SPHI</name>
<evidence type="ECO:0000259" key="5">
    <source>
        <dbReference type="Pfam" id="PF00389"/>
    </source>
</evidence>
<dbReference type="GO" id="GO:0008465">
    <property type="term" value="F:hydroxypyruvate reductase (NADH) activity"/>
    <property type="evidence" value="ECO:0007669"/>
    <property type="project" value="UniProtKB-EC"/>
</dbReference>
<keyword evidence="2 4" id="KW-0560">Oxidoreductase</keyword>
<dbReference type="SUPFAM" id="SSF51735">
    <property type="entry name" value="NAD(P)-binding Rossmann-fold domains"/>
    <property type="match status" value="1"/>
</dbReference>
<dbReference type="AlphaFoldDB" id="A0A4U9UQS1"/>
<dbReference type="PANTHER" id="PTHR42789:SF1">
    <property type="entry name" value="D-ISOMER SPECIFIC 2-HYDROXYACID DEHYDROGENASE FAMILY PROTEIN (AFU_ORTHOLOGUE AFUA_6G10090)"/>
    <property type="match status" value="1"/>
</dbReference>
<gene>
    <name evidence="7" type="primary">hprA_1</name>
    <name evidence="7" type="ORF">NCTC11429_01633</name>
</gene>
<evidence type="ECO:0000256" key="1">
    <source>
        <dbReference type="ARBA" id="ARBA00005854"/>
    </source>
</evidence>
<dbReference type="KEGG" id="stha:NCTC11429_01633"/>
<dbReference type="EC" id="1.1.1.29" evidence="7"/>
<comment type="similarity">
    <text evidence="1 4">Belongs to the D-isomer specific 2-hydroxyacid dehydrogenase family.</text>
</comment>
<organism evidence="7 8">
    <name type="scientific">Sphingobacterium thalpophilum</name>
    <dbReference type="NCBI Taxonomy" id="259"/>
    <lineage>
        <taxon>Bacteria</taxon>
        <taxon>Pseudomonadati</taxon>
        <taxon>Bacteroidota</taxon>
        <taxon>Sphingobacteriia</taxon>
        <taxon>Sphingobacteriales</taxon>
        <taxon>Sphingobacteriaceae</taxon>
        <taxon>Sphingobacterium</taxon>
    </lineage>
</organism>
<reference evidence="7 8" key="1">
    <citation type="submission" date="2019-05" db="EMBL/GenBank/DDBJ databases">
        <authorList>
            <consortium name="Pathogen Informatics"/>
        </authorList>
    </citation>
    <scope>NUCLEOTIDE SEQUENCE [LARGE SCALE GENOMIC DNA]</scope>
    <source>
        <strain evidence="7 8">NCTC11429</strain>
    </source>
</reference>
<evidence type="ECO:0000259" key="6">
    <source>
        <dbReference type="Pfam" id="PF02826"/>
    </source>
</evidence>
<dbReference type="Proteomes" id="UP000308196">
    <property type="component" value="Chromosome"/>
</dbReference>
<dbReference type="STRING" id="1123265.GCA_000686625_04566"/>
<accession>A0A4U9UQS1</accession>
<dbReference type="InterPro" id="IPR050857">
    <property type="entry name" value="D-2-hydroxyacid_DH"/>
</dbReference>
<evidence type="ECO:0000256" key="2">
    <source>
        <dbReference type="ARBA" id="ARBA00023002"/>
    </source>
</evidence>
<feature type="domain" description="D-isomer specific 2-hydroxyacid dehydrogenase NAD-binding" evidence="6">
    <location>
        <begin position="112"/>
        <end position="285"/>
    </location>
</feature>
<dbReference type="Pfam" id="PF02826">
    <property type="entry name" value="2-Hacid_dh_C"/>
    <property type="match status" value="1"/>
</dbReference>
<proteinExistence type="inferred from homology"/>
<evidence type="ECO:0000313" key="8">
    <source>
        <dbReference type="Proteomes" id="UP000308196"/>
    </source>
</evidence>
<dbReference type="RefSeq" id="WP_028071163.1">
    <property type="nucleotide sequence ID" value="NZ_CP141191.1"/>
</dbReference>
<dbReference type="InterPro" id="IPR006139">
    <property type="entry name" value="D-isomer_2_OHA_DH_cat_dom"/>
</dbReference>
<dbReference type="CDD" id="cd12169">
    <property type="entry name" value="PGDH_like_1"/>
    <property type="match status" value="1"/>
</dbReference>
<dbReference type="SUPFAM" id="SSF52283">
    <property type="entry name" value="Formate/glycerate dehydrogenase catalytic domain-like"/>
    <property type="match status" value="1"/>
</dbReference>
<dbReference type="PANTHER" id="PTHR42789">
    <property type="entry name" value="D-ISOMER SPECIFIC 2-HYDROXYACID DEHYDROGENASE FAMILY PROTEIN (AFU_ORTHOLOGUE AFUA_6G10090)"/>
    <property type="match status" value="1"/>
</dbReference>
<evidence type="ECO:0000256" key="3">
    <source>
        <dbReference type="ARBA" id="ARBA00023027"/>
    </source>
</evidence>
<feature type="domain" description="D-isomer specific 2-hydroxyacid dehydrogenase catalytic" evidence="5">
    <location>
        <begin position="17"/>
        <end position="316"/>
    </location>
</feature>
<dbReference type="InterPro" id="IPR006140">
    <property type="entry name" value="D-isomer_DH_NAD-bd"/>
</dbReference>
<dbReference type="GO" id="GO:0051287">
    <property type="term" value="F:NAD binding"/>
    <property type="evidence" value="ECO:0007669"/>
    <property type="project" value="InterPro"/>
</dbReference>
<keyword evidence="3" id="KW-0520">NAD</keyword>
<sequence>MQITVLDDYQDAVRHLNCFKLLDGHDVQILQQSYTDISELASILQDTEVLLLIRERTKITAELLQLLPKLRLISQTGKISNHLDLDACNAYRVAVAESSGSPVAPAELTWLLIMAGLRRLPEAVAAMKAGKWQINIGQSVAGKTIGIWGYGKIGRLVARYAKAFGAEAIVWGSEGSREEAVKDGCLAASSKSDFFHFADVITLHLRLLPATRGIVKLEDLRSMKPSALLVNTARAELIEPGALLQALRNGTPGAAAVDVYESEPVLDPQHPLFLLPNVICTPHLGYVEENAYEQLFKLAFENIVAFAQGRPQHIVNPQVLIAPAHG</sequence>
<evidence type="ECO:0000313" key="7">
    <source>
        <dbReference type="EMBL" id="VTR36130.1"/>
    </source>
</evidence>
<dbReference type="Pfam" id="PF00389">
    <property type="entry name" value="2-Hacid_dh"/>
    <property type="match status" value="1"/>
</dbReference>
<evidence type="ECO:0000256" key="4">
    <source>
        <dbReference type="RuleBase" id="RU003719"/>
    </source>
</evidence>
<dbReference type="EMBL" id="LR590484">
    <property type="protein sequence ID" value="VTR36130.1"/>
    <property type="molecule type" value="Genomic_DNA"/>
</dbReference>
<dbReference type="InterPro" id="IPR036291">
    <property type="entry name" value="NAD(P)-bd_dom_sf"/>
</dbReference>
<dbReference type="Gene3D" id="3.40.50.720">
    <property type="entry name" value="NAD(P)-binding Rossmann-like Domain"/>
    <property type="match status" value="2"/>
</dbReference>
<dbReference type="GeneID" id="78462389"/>
<protein>
    <submittedName>
        <fullName evidence="7">Glycerate dehydrogenase</fullName>
        <ecNumber evidence="7">1.1.1.29</ecNumber>
    </submittedName>
</protein>